<proteinExistence type="predicted"/>
<protein>
    <recommendedName>
        <fullName evidence="3">DUF3396 domain-containing protein</fullName>
    </recommendedName>
</protein>
<evidence type="ECO:0008006" key="3">
    <source>
        <dbReference type="Google" id="ProtNLM"/>
    </source>
</evidence>
<evidence type="ECO:0000313" key="1">
    <source>
        <dbReference type="EMBL" id="MDQ0115155.1"/>
    </source>
</evidence>
<gene>
    <name evidence="1" type="ORF">J2T15_004613</name>
</gene>
<sequence length="311" mass="35615">MSTTFEVYPTTAYIPRIAELLTLANDKLLSFLRPFDLKISPVIGARIGETFIDRSSSNSFCTQWKTEYAWFFITPDEHGGGTDAYYRIVEEHTLEIWNEYEDAGDRYGEVLKSLSVGHYWTFRRSAGQPAIINLCYGLLAAALAELTGGFIFSDDGAWSGPPIQATEFEARYFKPEISNNYGDASWYTQCLKSLIEDYQGIPYIPKVNLLIEHDWPKDKRVRYAPSGRTIQEGPDENDRLTIIHSEYVNFPYIIINRTLIKAHGKQLLRVLKLLLLKDGLRIGSQPVSMVHETDIKPMLIDRDFYSGLIRY</sequence>
<comment type="caution">
    <text evidence="1">The sequence shown here is derived from an EMBL/GenBank/DDBJ whole genome shotgun (WGS) entry which is preliminary data.</text>
</comment>
<reference evidence="1 2" key="1">
    <citation type="submission" date="2023-07" db="EMBL/GenBank/DDBJ databases">
        <title>Sorghum-associated microbial communities from plants grown in Nebraska, USA.</title>
        <authorList>
            <person name="Schachtman D."/>
        </authorList>
    </citation>
    <scope>NUCLEOTIDE SEQUENCE [LARGE SCALE GENOMIC DNA]</scope>
    <source>
        <strain evidence="1 2">CC482</strain>
    </source>
</reference>
<name>A0ABT9U697_PAEHA</name>
<dbReference type="EMBL" id="JAUSSU010000010">
    <property type="protein sequence ID" value="MDQ0115155.1"/>
    <property type="molecule type" value="Genomic_DNA"/>
</dbReference>
<accession>A0ABT9U697</accession>
<evidence type="ECO:0000313" key="2">
    <source>
        <dbReference type="Proteomes" id="UP001229346"/>
    </source>
</evidence>
<organism evidence="1 2">
    <name type="scientific">Paenibacillus harenae</name>
    <dbReference type="NCBI Taxonomy" id="306543"/>
    <lineage>
        <taxon>Bacteria</taxon>
        <taxon>Bacillati</taxon>
        <taxon>Bacillota</taxon>
        <taxon>Bacilli</taxon>
        <taxon>Bacillales</taxon>
        <taxon>Paenibacillaceae</taxon>
        <taxon>Paenibacillus</taxon>
    </lineage>
</organism>
<keyword evidence="2" id="KW-1185">Reference proteome</keyword>
<dbReference type="Proteomes" id="UP001229346">
    <property type="component" value="Unassembled WGS sequence"/>
</dbReference>
<dbReference type="RefSeq" id="WP_307206562.1">
    <property type="nucleotide sequence ID" value="NZ_JAUSSU010000010.1"/>
</dbReference>